<dbReference type="AlphaFoldDB" id="A0A1I2XUH2"/>
<evidence type="ECO:0000313" key="2">
    <source>
        <dbReference type="EMBL" id="SFH17045.1"/>
    </source>
</evidence>
<dbReference type="Proteomes" id="UP000183635">
    <property type="component" value="Unassembled WGS sequence"/>
</dbReference>
<proteinExistence type="predicted"/>
<evidence type="ECO:0000256" key="1">
    <source>
        <dbReference type="SAM" id="MobiDB-lite"/>
    </source>
</evidence>
<organism evidence="2 3">
    <name type="scientific">Paracoccus aminovorans</name>
    <dbReference type="NCBI Taxonomy" id="34004"/>
    <lineage>
        <taxon>Bacteria</taxon>
        <taxon>Pseudomonadati</taxon>
        <taxon>Pseudomonadota</taxon>
        <taxon>Alphaproteobacteria</taxon>
        <taxon>Rhodobacterales</taxon>
        <taxon>Paracoccaceae</taxon>
        <taxon>Paracoccus</taxon>
    </lineage>
</organism>
<gene>
    <name evidence="2" type="ORF">SAMN04488021_102113</name>
</gene>
<keyword evidence="3" id="KW-1185">Reference proteome</keyword>
<accession>A0A1I2XUH2</accession>
<dbReference type="STRING" id="34004.SAMN04488021_102113"/>
<evidence type="ECO:0000313" key="3">
    <source>
        <dbReference type="Proteomes" id="UP000183635"/>
    </source>
</evidence>
<sequence length="72" mass="7521">MKPDTDGAPTARAGTDRRETASTPVFPGGLPAMPESPIPQLAPRHRSPNPRQPRAPAARPEGCAATAARRAL</sequence>
<dbReference type="EMBL" id="FOPU01000002">
    <property type="protein sequence ID" value="SFH17045.1"/>
    <property type="molecule type" value="Genomic_DNA"/>
</dbReference>
<feature type="region of interest" description="Disordered" evidence="1">
    <location>
        <begin position="1"/>
        <end position="72"/>
    </location>
</feature>
<name>A0A1I2XUH2_9RHOB</name>
<protein>
    <submittedName>
        <fullName evidence="2">Uncharacterized protein</fullName>
    </submittedName>
</protein>
<reference evidence="2 3" key="1">
    <citation type="submission" date="2016-10" db="EMBL/GenBank/DDBJ databases">
        <authorList>
            <person name="de Groot N.N."/>
        </authorList>
    </citation>
    <scope>NUCLEOTIDE SEQUENCE [LARGE SCALE GENOMIC DNA]</scope>
    <source>
        <strain evidence="2 3">DSM 8537</strain>
    </source>
</reference>